<dbReference type="AlphaFoldDB" id="A0A853BCJ9"/>
<gene>
    <name evidence="1" type="ORF">HNR02_006468</name>
</gene>
<sequence>MKIPTLWPGSVVASSAASRVPLAAPGSAHASWPSSSNGPSLPSRTVWAGAAAEGGASIIVDLLRNE</sequence>
<keyword evidence="2" id="KW-1185">Reference proteome</keyword>
<comment type="caution">
    <text evidence="1">The sequence shown here is derived from an EMBL/GenBank/DDBJ whole genome shotgun (WGS) entry which is preliminary data.</text>
</comment>
<dbReference type="RefSeq" id="WP_246339330.1">
    <property type="nucleotide sequence ID" value="NZ_JACCFK010000002.1"/>
</dbReference>
<evidence type="ECO:0000313" key="2">
    <source>
        <dbReference type="Proteomes" id="UP000549616"/>
    </source>
</evidence>
<name>A0A853BCJ9_9PSEU</name>
<evidence type="ECO:0000313" key="1">
    <source>
        <dbReference type="EMBL" id="NYI93093.1"/>
    </source>
</evidence>
<dbReference type="EMBL" id="JACCFK010000002">
    <property type="protein sequence ID" value="NYI93093.1"/>
    <property type="molecule type" value="Genomic_DNA"/>
</dbReference>
<dbReference type="Proteomes" id="UP000549616">
    <property type="component" value="Unassembled WGS sequence"/>
</dbReference>
<proteinExistence type="predicted"/>
<organism evidence="1 2">
    <name type="scientific">Amycolatopsis endophytica</name>
    <dbReference type="NCBI Taxonomy" id="860233"/>
    <lineage>
        <taxon>Bacteria</taxon>
        <taxon>Bacillati</taxon>
        <taxon>Actinomycetota</taxon>
        <taxon>Actinomycetes</taxon>
        <taxon>Pseudonocardiales</taxon>
        <taxon>Pseudonocardiaceae</taxon>
        <taxon>Amycolatopsis</taxon>
    </lineage>
</organism>
<reference evidence="1 2" key="1">
    <citation type="submission" date="2020-07" db="EMBL/GenBank/DDBJ databases">
        <title>Sequencing the genomes of 1000 actinobacteria strains.</title>
        <authorList>
            <person name="Klenk H.-P."/>
        </authorList>
    </citation>
    <scope>NUCLEOTIDE SEQUENCE [LARGE SCALE GENOMIC DNA]</scope>
    <source>
        <strain evidence="1 2">DSM 104006</strain>
    </source>
</reference>
<accession>A0A853BCJ9</accession>
<protein>
    <submittedName>
        <fullName evidence="1">Uncharacterized protein</fullName>
    </submittedName>
</protein>